<dbReference type="AlphaFoldDB" id="A0A9Q6EK65"/>
<proteinExistence type="predicted"/>
<organism evidence="2 3">
    <name type="scientific">Nostoc linckia z8</name>
    <dbReference type="NCBI Taxonomy" id="1628746"/>
    <lineage>
        <taxon>Bacteria</taxon>
        <taxon>Bacillati</taxon>
        <taxon>Cyanobacteriota</taxon>
        <taxon>Cyanophyceae</taxon>
        <taxon>Nostocales</taxon>
        <taxon>Nostocaceae</taxon>
        <taxon>Nostoc</taxon>
    </lineage>
</organism>
<gene>
    <name evidence="2" type="ORF">VF08_20540</name>
</gene>
<feature type="compositionally biased region" description="Polar residues" evidence="1">
    <location>
        <begin position="1"/>
        <end position="12"/>
    </location>
</feature>
<evidence type="ECO:0000256" key="1">
    <source>
        <dbReference type="SAM" id="MobiDB-lite"/>
    </source>
</evidence>
<evidence type="ECO:0000313" key="3">
    <source>
        <dbReference type="Proteomes" id="UP000222310"/>
    </source>
</evidence>
<comment type="caution">
    <text evidence="2">The sequence shown here is derived from an EMBL/GenBank/DDBJ whole genome shotgun (WGS) entry which is preliminary data.</text>
</comment>
<name>A0A9Q6EK65_NOSLI</name>
<sequence>MNTNHNDTMSSKKSLHLPEPDLTNITPLSHNLPSTPIIPDALKKSVNAVLRILRVRHTQLNDQAETKQQPNQAD</sequence>
<evidence type="ECO:0000313" key="2">
    <source>
        <dbReference type="EMBL" id="PHK01894.1"/>
    </source>
</evidence>
<dbReference type="RefSeq" id="WP_099069751.1">
    <property type="nucleotide sequence ID" value="NZ_LAHD01000063.1"/>
</dbReference>
<dbReference type="Proteomes" id="UP000222310">
    <property type="component" value="Unassembled WGS sequence"/>
</dbReference>
<accession>A0A9Q6EK65</accession>
<reference evidence="2 3" key="1">
    <citation type="submission" date="2015-02" db="EMBL/GenBank/DDBJ databases">
        <title>Nostoc linckia genome annotation.</title>
        <authorList>
            <person name="Zhou Z."/>
        </authorList>
    </citation>
    <scope>NUCLEOTIDE SEQUENCE [LARGE SCALE GENOMIC DNA]</scope>
    <source>
        <strain evidence="3">z8</strain>
    </source>
</reference>
<protein>
    <submittedName>
        <fullName evidence="2">Uncharacterized protein</fullName>
    </submittedName>
</protein>
<feature type="region of interest" description="Disordered" evidence="1">
    <location>
        <begin position="1"/>
        <end position="28"/>
    </location>
</feature>
<dbReference type="EMBL" id="LAHD01000063">
    <property type="protein sequence ID" value="PHK01894.1"/>
    <property type="molecule type" value="Genomic_DNA"/>
</dbReference>